<protein>
    <submittedName>
        <fullName evidence="1">Uncharacterized protein</fullName>
    </submittedName>
</protein>
<keyword evidence="2" id="KW-1185">Reference proteome</keyword>
<sequence>MSREQAVATLMALPELQAWSKQIEKASGGKAHGAIIEYDNQLREHDGKRYYQLSFIENSDDTAQRWESFLVSLTDGDILVDDDIDGTVLSLAQWRETKKPLQRSGPGT</sequence>
<dbReference type="AlphaFoldDB" id="A0A6L6PT81"/>
<dbReference type="OrthoDB" id="8707779at2"/>
<gene>
    <name evidence="1" type="ORF">GM668_00960</name>
</gene>
<dbReference type="Proteomes" id="UP000484015">
    <property type="component" value="Unassembled WGS sequence"/>
</dbReference>
<evidence type="ECO:0000313" key="1">
    <source>
        <dbReference type="EMBL" id="MTW00647.1"/>
    </source>
</evidence>
<dbReference type="EMBL" id="WNLA01000001">
    <property type="protein sequence ID" value="MTW00647.1"/>
    <property type="molecule type" value="Genomic_DNA"/>
</dbReference>
<proteinExistence type="predicted"/>
<name>A0A6L6PT81_9BURK</name>
<evidence type="ECO:0000313" key="2">
    <source>
        <dbReference type="Proteomes" id="UP000484015"/>
    </source>
</evidence>
<comment type="caution">
    <text evidence="1">The sequence shown here is derived from an EMBL/GenBank/DDBJ whole genome shotgun (WGS) entry which is preliminary data.</text>
</comment>
<accession>A0A6L6PT81</accession>
<reference evidence="1 2" key="1">
    <citation type="submission" date="2019-11" db="EMBL/GenBank/DDBJ databases">
        <title>Type strains purchased from KCTC, JCM and DSMZ.</title>
        <authorList>
            <person name="Lu H."/>
        </authorList>
    </citation>
    <scope>NUCLEOTIDE SEQUENCE [LARGE SCALE GENOMIC DNA]</scope>
    <source>
        <strain evidence="1 2">KCTC 42409</strain>
    </source>
</reference>
<organism evidence="1 2">
    <name type="scientific">Pseudoduganella ginsengisoli</name>
    <dbReference type="NCBI Taxonomy" id="1462440"/>
    <lineage>
        <taxon>Bacteria</taxon>
        <taxon>Pseudomonadati</taxon>
        <taxon>Pseudomonadota</taxon>
        <taxon>Betaproteobacteria</taxon>
        <taxon>Burkholderiales</taxon>
        <taxon>Oxalobacteraceae</taxon>
        <taxon>Telluria group</taxon>
        <taxon>Pseudoduganella</taxon>
    </lineage>
</organism>